<dbReference type="HOGENOM" id="CLU_1222211_0_0_1"/>
<protein>
    <submittedName>
        <fullName evidence="1">Uncharacterized protein</fullName>
    </submittedName>
</protein>
<dbReference type="InParanoid" id="A0A0C3FHB3"/>
<dbReference type="EMBL" id="KN832989">
    <property type="protein sequence ID" value="KIM83760.1"/>
    <property type="molecule type" value="Genomic_DNA"/>
</dbReference>
<name>A0A0C3FHB3_PILCF</name>
<dbReference type="Proteomes" id="UP000054166">
    <property type="component" value="Unassembled WGS sequence"/>
</dbReference>
<gene>
    <name evidence="1" type="ORF">PILCRDRAFT_68859</name>
</gene>
<dbReference type="AlphaFoldDB" id="A0A0C3FHB3"/>
<reference evidence="2" key="2">
    <citation type="submission" date="2015-01" db="EMBL/GenBank/DDBJ databases">
        <title>Evolutionary Origins and Diversification of the Mycorrhizal Mutualists.</title>
        <authorList>
            <consortium name="DOE Joint Genome Institute"/>
            <consortium name="Mycorrhizal Genomics Consortium"/>
            <person name="Kohler A."/>
            <person name="Kuo A."/>
            <person name="Nagy L.G."/>
            <person name="Floudas D."/>
            <person name="Copeland A."/>
            <person name="Barry K.W."/>
            <person name="Cichocki N."/>
            <person name="Veneault-Fourrey C."/>
            <person name="LaButti K."/>
            <person name="Lindquist E.A."/>
            <person name="Lipzen A."/>
            <person name="Lundell T."/>
            <person name="Morin E."/>
            <person name="Murat C."/>
            <person name="Riley R."/>
            <person name="Ohm R."/>
            <person name="Sun H."/>
            <person name="Tunlid A."/>
            <person name="Henrissat B."/>
            <person name="Grigoriev I.V."/>
            <person name="Hibbett D.S."/>
            <person name="Martin F."/>
        </authorList>
    </citation>
    <scope>NUCLEOTIDE SEQUENCE [LARGE SCALE GENOMIC DNA]</scope>
    <source>
        <strain evidence="2">F 1598</strain>
    </source>
</reference>
<evidence type="ECO:0000313" key="2">
    <source>
        <dbReference type="Proteomes" id="UP000054166"/>
    </source>
</evidence>
<evidence type="ECO:0000313" key="1">
    <source>
        <dbReference type="EMBL" id="KIM83760.1"/>
    </source>
</evidence>
<accession>A0A0C3FHB3</accession>
<keyword evidence="2" id="KW-1185">Reference proteome</keyword>
<feature type="non-terminal residue" evidence="1">
    <location>
        <position position="1"/>
    </location>
</feature>
<sequence>STQDIETLPEFCRATWSTRFLPTIYHRLGAAPKPWELADGEAGMVDVIQEVLDYVYPGTTYTVKHGDKIFTMRTYFGREAIRIIREHFGTEKYKNHPKRISSYARWAVRGDGPVIFETPTPIDCVVSKKSPDYIKPDGIFCSNFVIALFAPYAKWCKGSCHDYGELKGALAMSAAGLERAFLMYKSGVPTDVGQFSRDKVGTLVDDYLVNTAKLTSRRWEHLMETCGVSNEELNPPLDTSVMQQDRRNLYVPSSPAQGSN</sequence>
<organism evidence="1 2">
    <name type="scientific">Piloderma croceum (strain F 1598)</name>
    <dbReference type="NCBI Taxonomy" id="765440"/>
    <lineage>
        <taxon>Eukaryota</taxon>
        <taxon>Fungi</taxon>
        <taxon>Dikarya</taxon>
        <taxon>Basidiomycota</taxon>
        <taxon>Agaricomycotina</taxon>
        <taxon>Agaricomycetes</taxon>
        <taxon>Agaricomycetidae</taxon>
        <taxon>Atheliales</taxon>
        <taxon>Atheliaceae</taxon>
        <taxon>Piloderma</taxon>
    </lineage>
</organism>
<reference evidence="1 2" key="1">
    <citation type="submission" date="2014-04" db="EMBL/GenBank/DDBJ databases">
        <authorList>
            <consortium name="DOE Joint Genome Institute"/>
            <person name="Kuo A."/>
            <person name="Tarkka M."/>
            <person name="Buscot F."/>
            <person name="Kohler A."/>
            <person name="Nagy L.G."/>
            <person name="Floudas D."/>
            <person name="Copeland A."/>
            <person name="Barry K.W."/>
            <person name="Cichocki N."/>
            <person name="Veneault-Fourrey C."/>
            <person name="LaButti K."/>
            <person name="Lindquist E.A."/>
            <person name="Lipzen A."/>
            <person name="Lundell T."/>
            <person name="Morin E."/>
            <person name="Murat C."/>
            <person name="Sun H."/>
            <person name="Tunlid A."/>
            <person name="Henrissat B."/>
            <person name="Grigoriev I.V."/>
            <person name="Hibbett D.S."/>
            <person name="Martin F."/>
            <person name="Nordberg H.P."/>
            <person name="Cantor M.N."/>
            <person name="Hua S.X."/>
        </authorList>
    </citation>
    <scope>NUCLEOTIDE SEQUENCE [LARGE SCALE GENOMIC DNA]</scope>
    <source>
        <strain evidence="1 2">F 1598</strain>
    </source>
</reference>
<dbReference type="OrthoDB" id="3070163at2759"/>
<proteinExistence type="predicted"/>